<organism evidence="2 3">
    <name type="scientific">Klebsiella phage JD18</name>
    <dbReference type="NCBI Taxonomy" id="1698360"/>
    <lineage>
        <taxon>Viruses</taxon>
        <taxon>Duplodnaviria</taxon>
        <taxon>Heunggongvirae</taxon>
        <taxon>Uroviricota</taxon>
        <taxon>Caudoviricetes</taxon>
        <taxon>Pantevenvirales</taxon>
        <taxon>Straboviridae</taxon>
        <taxon>Tevenvirinae</taxon>
        <taxon>Jiaodavirus</taxon>
        <taxon>Jiaodavirus jd18</taxon>
    </lineage>
</organism>
<reference evidence="2 3" key="1">
    <citation type="submission" date="2015-07" db="EMBL/GenBank/DDBJ databases">
        <title>Isolation and characterization of JD18-a novel lytic bacteriophage for Klebsiella pneumoniae.</title>
        <authorList>
            <person name="Fan J."/>
            <person name="Zhang X."/>
            <person name="Guo X."/>
            <person name="He P."/>
            <person name="Zhang Y."/>
        </authorList>
    </citation>
    <scope>NUCLEOTIDE SEQUENCE [LARGE SCALE GENOMIC DNA]</scope>
</reference>
<gene>
    <name evidence="2" type="ORF">JD18_018</name>
</gene>
<evidence type="ECO:0000256" key="1">
    <source>
        <dbReference type="SAM" id="MobiDB-lite"/>
    </source>
</evidence>
<protein>
    <recommendedName>
        <fullName evidence="4">Capsid and scaffold protein</fullName>
    </recommendedName>
</protein>
<evidence type="ECO:0000313" key="3">
    <source>
        <dbReference type="Proteomes" id="UP000204179"/>
    </source>
</evidence>
<dbReference type="Proteomes" id="UP000204179">
    <property type="component" value="Segment"/>
</dbReference>
<feature type="region of interest" description="Disordered" evidence="1">
    <location>
        <begin position="1"/>
        <end position="27"/>
    </location>
</feature>
<evidence type="ECO:0008006" key="4">
    <source>
        <dbReference type="Google" id="ProtNLM"/>
    </source>
</evidence>
<proteinExistence type="predicted"/>
<dbReference type="KEGG" id="vg:26518433"/>
<dbReference type="InterPro" id="IPR021049">
    <property type="entry name" value="Phage_T4_Gp40"/>
</dbReference>
<dbReference type="GeneID" id="26518433"/>
<dbReference type="RefSeq" id="YP_009190599.1">
    <property type="nucleotide sequence ID" value="NC_028686.1"/>
</dbReference>
<feature type="compositionally biased region" description="Basic and acidic residues" evidence="1">
    <location>
        <begin position="1"/>
        <end position="16"/>
    </location>
</feature>
<keyword evidence="3" id="KW-1185">Reference proteome</keyword>
<name>A0A0K1Y4I6_9CAUD</name>
<dbReference type="Pfam" id="PF11113">
    <property type="entry name" value="Phage_head_chap"/>
    <property type="match status" value="1"/>
</dbReference>
<evidence type="ECO:0000313" key="2">
    <source>
        <dbReference type="EMBL" id="AKY01889.1"/>
    </source>
</evidence>
<sequence length="116" mass="13518">MKTEFDLESELEKFEQESPSEEGDFERQERVFKKSHEIIQEAMKTVIQEIVIKLNGQSHLVYVHKLNISPSGEVTIEFSTPSEAHKDELYPHVEACVKQQIQSALKTKKKSLWKIF</sequence>
<dbReference type="EMBL" id="KT239446">
    <property type="protein sequence ID" value="AKY01889.1"/>
    <property type="molecule type" value="Genomic_DNA"/>
</dbReference>
<accession>A0A0K1Y4I6</accession>